<organism evidence="4 5">
    <name type="scientific">Pseudovirgaria hyperparasitica</name>
    <dbReference type="NCBI Taxonomy" id="470096"/>
    <lineage>
        <taxon>Eukaryota</taxon>
        <taxon>Fungi</taxon>
        <taxon>Dikarya</taxon>
        <taxon>Ascomycota</taxon>
        <taxon>Pezizomycotina</taxon>
        <taxon>Dothideomycetes</taxon>
        <taxon>Dothideomycetes incertae sedis</taxon>
        <taxon>Acrospermales</taxon>
        <taxon>Acrospermaceae</taxon>
        <taxon>Pseudovirgaria</taxon>
    </lineage>
</organism>
<keyword evidence="3" id="KW-0175">Coiled coil</keyword>
<dbReference type="PANTHER" id="PTHR20903">
    <property type="entry name" value="PREFOLDIN SUBUNIT 1-RELATED"/>
    <property type="match status" value="1"/>
</dbReference>
<dbReference type="SUPFAM" id="SSF46579">
    <property type="entry name" value="Prefoldin"/>
    <property type="match status" value="1"/>
</dbReference>
<keyword evidence="5" id="KW-1185">Reference proteome</keyword>
<evidence type="ECO:0000256" key="2">
    <source>
        <dbReference type="ARBA" id="ARBA00023186"/>
    </source>
</evidence>
<dbReference type="RefSeq" id="XP_033604051.1">
    <property type="nucleotide sequence ID" value="XM_033746403.1"/>
</dbReference>
<dbReference type="Pfam" id="PF01920">
    <property type="entry name" value="Prefoldin_2"/>
    <property type="match status" value="1"/>
</dbReference>
<protein>
    <submittedName>
        <fullName evidence="4">Prefoldin</fullName>
    </submittedName>
</protein>
<comment type="similarity">
    <text evidence="1">Belongs to the prefoldin subunit beta family.</text>
</comment>
<evidence type="ECO:0000256" key="3">
    <source>
        <dbReference type="SAM" id="Coils"/>
    </source>
</evidence>
<dbReference type="PANTHER" id="PTHR20903:SF0">
    <property type="entry name" value="PREFOLDIN SUBUNIT 1"/>
    <property type="match status" value="1"/>
</dbReference>
<dbReference type="GO" id="GO:0016272">
    <property type="term" value="C:prefoldin complex"/>
    <property type="evidence" value="ECO:0007669"/>
    <property type="project" value="InterPro"/>
</dbReference>
<dbReference type="GeneID" id="54487457"/>
<sequence length="122" mass="13718">MAIPNQKLQQLLEEIEQKAMFSQQQINIVKSQMAAKNRESRMVQLTATELSSLPKDTNVYEGCGKMFLWSPSDEVKKRLATENSELKADGENLGKKLHYLETTYKNSKDGIEKLLRAGQGGA</sequence>
<evidence type="ECO:0000313" key="4">
    <source>
        <dbReference type="EMBL" id="KAF2761600.1"/>
    </source>
</evidence>
<keyword evidence="2" id="KW-0143">Chaperone</keyword>
<feature type="coiled-coil region" evidence="3">
    <location>
        <begin position="5"/>
        <end position="32"/>
    </location>
</feature>
<dbReference type="GO" id="GO:0005737">
    <property type="term" value="C:cytoplasm"/>
    <property type="evidence" value="ECO:0007669"/>
    <property type="project" value="TreeGrafter"/>
</dbReference>
<name>A0A6A6WHT3_9PEZI</name>
<dbReference type="InterPro" id="IPR002777">
    <property type="entry name" value="PFD_beta-like"/>
</dbReference>
<dbReference type="Proteomes" id="UP000799437">
    <property type="component" value="Unassembled WGS sequence"/>
</dbReference>
<gene>
    <name evidence="4" type="ORF">EJ05DRAFT_496506</name>
</gene>
<dbReference type="CDD" id="cd23164">
    <property type="entry name" value="Prefoldin_1"/>
    <property type="match status" value="1"/>
</dbReference>
<dbReference type="GO" id="GO:0044183">
    <property type="term" value="F:protein folding chaperone"/>
    <property type="evidence" value="ECO:0007669"/>
    <property type="project" value="TreeGrafter"/>
</dbReference>
<proteinExistence type="inferred from homology"/>
<dbReference type="InterPro" id="IPR009053">
    <property type="entry name" value="Prefoldin"/>
</dbReference>
<dbReference type="AlphaFoldDB" id="A0A6A6WHT3"/>
<evidence type="ECO:0000256" key="1">
    <source>
        <dbReference type="ARBA" id="ARBA00008045"/>
    </source>
</evidence>
<accession>A0A6A6WHT3</accession>
<dbReference type="GO" id="GO:0051082">
    <property type="term" value="F:unfolded protein binding"/>
    <property type="evidence" value="ECO:0007669"/>
    <property type="project" value="InterPro"/>
</dbReference>
<dbReference type="Gene3D" id="1.10.287.370">
    <property type="match status" value="1"/>
</dbReference>
<dbReference type="OrthoDB" id="2015447at2759"/>
<reference evidence="4" key="1">
    <citation type="journal article" date="2020" name="Stud. Mycol.">
        <title>101 Dothideomycetes genomes: a test case for predicting lifestyles and emergence of pathogens.</title>
        <authorList>
            <person name="Haridas S."/>
            <person name="Albert R."/>
            <person name="Binder M."/>
            <person name="Bloem J."/>
            <person name="Labutti K."/>
            <person name="Salamov A."/>
            <person name="Andreopoulos B."/>
            <person name="Baker S."/>
            <person name="Barry K."/>
            <person name="Bills G."/>
            <person name="Bluhm B."/>
            <person name="Cannon C."/>
            <person name="Castanera R."/>
            <person name="Culley D."/>
            <person name="Daum C."/>
            <person name="Ezra D."/>
            <person name="Gonzalez J."/>
            <person name="Henrissat B."/>
            <person name="Kuo A."/>
            <person name="Liang C."/>
            <person name="Lipzen A."/>
            <person name="Lutzoni F."/>
            <person name="Magnuson J."/>
            <person name="Mondo S."/>
            <person name="Nolan M."/>
            <person name="Ohm R."/>
            <person name="Pangilinan J."/>
            <person name="Park H.-J."/>
            <person name="Ramirez L."/>
            <person name="Alfaro M."/>
            <person name="Sun H."/>
            <person name="Tritt A."/>
            <person name="Yoshinaga Y."/>
            <person name="Zwiers L.-H."/>
            <person name="Turgeon B."/>
            <person name="Goodwin S."/>
            <person name="Spatafora J."/>
            <person name="Crous P."/>
            <person name="Grigoriev I."/>
        </authorList>
    </citation>
    <scope>NUCLEOTIDE SEQUENCE</scope>
    <source>
        <strain evidence="4">CBS 121739</strain>
    </source>
</reference>
<evidence type="ECO:0000313" key="5">
    <source>
        <dbReference type="Proteomes" id="UP000799437"/>
    </source>
</evidence>
<dbReference type="EMBL" id="ML996566">
    <property type="protein sequence ID" value="KAF2761600.1"/>
    <property type="molecule type" value="Genomic_DNA"/>
</dbReference>